<feature type="repeat" description="TPR" evidence="1">
    <location>
        <begin position="62"/>
        <end position="95"/>
    </location>
</feature>
<keyword evidence="1" id="KW-0802">TPR repeat</keyword>
<dbReference type="InterPro" id="IPR019734">
    <property type="entry name" value="TPR_rpt"/>
</dbReference>
<dbReference type="EMBL" id="JACCCU010000001">
    <property type="protein sequence ID" value="NYF89792.1"/>
    <property type="molecule type" value="Genomic_DNA"/>
</dbReference>
<name>A0A852VK11_9BACT</name>
<dbReference type="Pfam" id="PF14559">
    <property type="entry name" value="TPR_19"/>
    <property type="match status" value="1"/>
</dbReference>
<dbReference type="SUPFAM" id="SSF48452">
    <property type="entry name" value="TPR-like"/>
    <property type="match status" value="1"/>
</dbReference>
<dbReference type="InterPro" id="IPR011990">
    <property type="entry name" value="TPR-like_helical_dom_sf"/>
</dbReference>
<evidence type="ECO:0000256" key="1">
    <source>
        <dbReference type="PROSITE-ProRule" id="PRU00339"/>
    </source>
</evidence>
<feature type="compositionally biased region" description="Basic residues" evidence="2">
    <location>
        <begin position="11"/>
        <end position="20"/>
    </location>
</feature>
<evidence type="ECO:0000313" key="4">
    <source>
        <dbReference type="Proteomes" id="UP000564385"/>
    </source>
</evidence>
<evidence type="ECO:0000256" key="2">
    <source>
        <dbReference type="SAM" id="MobiDB-lite"/>
    </source>
</evidence>
<proteinExistence type="predicted"/>
<protein>
    <submittedName>
        <fullName evidence="3">Tfp pilus assembly protein PilF</fullName>
    </submittedName>
</protein>
<feature type="region of interest" description="Disordered" evidence="2">
    <location>
        <begin position="1"/>
        <end position="24"/>
    </location>
</feature>
<dbReference type="PROSITE" id="PS50005">
    <property type="entry name" value="TPR"/>
    <property type="match status" value="1"/>
</dbReference>
<organism evidence="3 4">
    <name type="scientific">Tunturiibacter lichenicola</name>
    <dbReference type="NCBI Taxonomy" id="2051959"/>
    <lineage>
        <taxon>Bacteria</taxon>
        <taxon>Pseudomonadati</taxon>
        <taxon>Acidobacteriota</taxon>
        <taxon>Terriglobia</taxon>
        <taxon>Terriglobales</taxon>
        <taxon>Acidobacteriaceae</taxon>
        <taxon>Tunturiibacter</taxon>
    </lineage>
</organism>
<gene>
    <name evidence="3" type="ORF">HDF08_001859</name>
</gene>
<dbReference type="AlphaFoldDB" id="A0A852VK11"/>
<sequence length="109" mass="12401">MPKPGTEGSSVHRKLPKVKRVQTDDERVDEDLKVAKFYMRDDNLPGAYLRAQDAVKTQPDYSAAHYALAEIAQKMKKKDEAIAEFQTYLKLDPDGERAKEAHKALDQLK</sequence>
<dbReference type="Proteomes" id="UP000564385">
    <property type="component" value="Unassembled WGS sequence"/>
</dbReference>
<comment type="caution">
    <text evidence="3">The sequence shown here is derived from an EMBL/GenBank/DDBJ whole genome shotgun (WGS) entry which is preliminary data.</text>
</comment>
<accession>A0A852VK11</accession>
<evidence type="ECO:0000313" key="3">
    <source>
        <dbReference type="EMBL" id="NYF89792.1"/>
    </source>
</evidence>
<reference evidence="3 4" key="1">
    <citation type="submission" date="2020-07" db="EMBL/GenBank/DDBJ databases">
        <title>Genomic Encyclopedia of Type Strains, Phase IV (KMG-V): Genome sequencing to study the core and pangenomes of soil and plant-associated prokaryotes.</title>
        <authorList>
            <person name="Whitman W."/>
        </authorList>
    </citation>
    <scope>NUCLEOTIDE SEQUENCE [LARGE SCALE GENOMIC DNA]</scope>
    <source>
        <strain evidence="3 4">M8UP22</strain>
    </source>
</reference>
<dbReference type="Gene3D" id="1.25.40.10">
    <property type="entry name" value="Tetratricopeptide repeat domain"/>
    <property type="match status" value="1"/>
</dbReference>